<keyword evidence="2" id="KW-0804">Transcription</keyword>
<dbReference type="AlphaFoldDB" id="A0A4D6LQF8"/>
<protein>
    <submittedName>
        <fullName evidence="4">Mitochodrial transcription termination factor</fullName>
    </submittedName>
</protein>
<evidence type="ECO:0000256" key="3">
    <source>
        <dbReference type="ARBA" id="ARBA00022946"/>
    </source>
</evidence>
<evidence type="ECO:0000256" key="2">
    <source>
        <dbReference type="ARBA" id="ARBA00022472"/>
    </source>
</evidence>
<dbReference type="Proteomes" id="UP000501690">
    <property type="component" value="Linkage Group LG4"/>
</dbReference>
<dbReference type="Gene3D" id="1.25.70.10">
    <property type="entry name" value="Transcription termination factor 3, mitochondrial"/>
    <property type="match status" value="1"/>
</dbReference>
<keyword evidence="2" id="KW-0805">Transcription regulation</keyword>
<proteinExistence type="inferred from homology"/>
<gene>
    <name evidence="4" type="ORF">DEO72_LG4g1683</name>
</gene>
<sequence>MSFEPRGSDIWCLSYGFGGQIPSKPLIGAHFLQTNRLFPVQDSFPDSSKISDTFYDKILRPKIQFFQMSGFQGYELCSFISKSPSILTHSLKRTLVPSVEAIWRIVCDQKDFILVLQRCGWILPKNKRFMENVVFLERGGILGTHLALVLKLHPRLFLAPAVYY</sequence>
<dbReference type="Pfam" id="PF02536">
    <property type="entry name" value="mTERF"/>
    <property type="match status" value="1"/>
</dbReference>
<dbReference type="InterPro" id="IPR038538">
    <property type="entry name" value="MTERF_sf"/>
</dbReference>
<keyword evidence="2" id="KW-0806">Transcription termination</keyword>
<evidence type="ECO:0000313" key="4">
    <source>
        <dbReference type="EMBL" id="QCD90723.1"/>
    </source>
</evidence>
<comment type="similarity">
    <text evidence="1">Belongs to the mTERF family.</text>
</comment>
<reference evidence="4 5" key="1">
    <citation type="submission" date="2019-04" db="EMBL/GenBank/DDBJ databases">
        <title>An improved genome assembly and genetic linkage map for asparagus bean, Vigna unguiculata ssp. sesquipedialis.</title>
        <authorList>
            <person name="Xia Q."/>
            <person name="Zhang R."/>
            <person name="Dong Y."/>
        </authorList>
    </citation>
    <scope>NUCLEOTIDE SEQUENCE [LARGE SCALE GENOMIC DNA]</scope>
    <source>
        <tissue evidence="4">Leaf</tissue>
    </source>
</reference>
<keyword evidence="3" id="KW-0809">Transit peptide</keyword>
<evidence type="ECO:0000256" key="1">
    <source>
        <dbReference type="ARBA" id="ARBA00007692"/>
    </source>
</evidence>
<dbReference type="GO" id="GO:0006353">
    <property type="term" value="P:DNA-templated transcription termination"/>
    <property type="evidence" value="ECO:0007669"/>
    <property type="project" value="UniProtKB-KW"/>
</dbReference>
<name>A0A4D6LQF8_VIGUN</name>
<accession>A0A4D6LQF8</accession>
<dbReference type="InterPro" id="IPR003690">
    <property type="entry name" value="MTERF"/>
</dbReference>
<keyword evidence="5" id="KW-1185">Reference proteome</keyword>
<dbReference type="EMBL" id="CP039348">
    <property type="protein sequence ID" value="QCD90723.1"/>
    <property type="molecule type" value="Genomic_DNA"/>
</dbReference>
<organism evidence="4 5">
    <name type="scientific">Vigna unguiculata</name>
    <name type="common">Cowpea</name>
    <dbReference type="NCBI Taxonomy" id="3917"/>
    <lineage>
        <taxon>Eukaryota</taxon>
        <taxon>Viridiplantae</taxon>
        <taxon>Streptophyta</taxon>
        <taxon>Embryophyta</taxon>
        <taxon>Tracheophyta</taxon>
        <taxon>Spermatophyta</taxon>
        <taxon>Magnoliopsida</taxon>
        <taxon>eudicotyledons</taxon>
        <taxon>Gunneridae</taxon>
        <taxon>Pentapetalae</taxon>
        <taxon>rosids</taxon>
        <taxon>fabids</taxon>
        <taxon>Fabales</taxon>
        <taxon>Fabaceae</taxon>
        <taxon>Papilionoideae</taxon>
        <taxon>50 kb inversion clade</taxon>
        <taxon>NPAAA clade</taxon>
        <taxon>indigoferoid/millettioid clade</taxon>
        <taxon>Phaseoleae</taxon>
        <taxon>Vigna</taxon>
    </lineage>
</organism>
<dbReference type="GO" id="GO:0003676">
    <property type="term" value="F:nucleic acid binding"/>
    <property type="evidence" value="ECO:0007669"/>
    <property type="project" value="InterPro"/>
</dbReference>
<evidence type="ECO:0000313" key="5">
    <source>
        <dbReference type="Proteomes" id="UP000501690"/>
    </source>
</evidence>